<name>A0A8H7WHH4_9HELO</name>
<feature type="region of interest" description="Disordered" evidence="1">
    <location>
        <begin position="106"/>
        <end position="129"/>
    </location>
</feature>
<feature type="compositionally biased region" description="Basic and acidic residues" evidence="1">
    <location>
        <begin position="427"/>
        <end position="438"/>
    </location>
</feature>
<feature type="compositionally biased region" description="Low complexity" evidence="1">
    <location>
        <begin position="64"/>
        <end position="79"/>
    </location>
</feature>
<feature type="compositionally biased region" description="Polar residues" evidence="1">
    <location>
        <begin position="770"/>
        <end position="797"/>
    </location>
</feature>
<organism evidence="3 4">
    <name type="scientific">Cadophora malorum</name>
    <dbReference type="NCBI Taxonomy" id="108018"/>
    <lineage>
        <taxon>Eukaryota</taxon>
        <taxon>Fungi</taxon>
        <taxon>Dikarya</taxon>
        <taxon>Ascomycota</taxon>
        <taxon>Pezizomycotina</taxon>
        <taxon>Leotiomycetes</taxon>
        <taxon>Helotiales</taxon>
        <taxon>Ploettnerulaceae</taxon>
        <taxon>Cadophora</taxon>
    </lineage>
</organism>
<feature type="compositionally biased region" description="Low complexity" evidence="1">
    <location>
        <begin position="629"/>
        <end position="642"/>
    </location>
</feature>
<evidence type="ECO:0000256" key="2">
    <source>
        <dbReference type="SAM" id="Phobius"/>
    </source>
</evidence>
<keyword evidence="2" id="KW-0812">Transmembrane</keyword>
<feature type="region of interest" description="Disordered" evidence="1">
    <location>
        <begin position="1"/>
        <end position="87"/>
    </location>
</feature>
<feature type="compositionally biased region" description="Low complexity" evidence="1">
    <location>
        <begin position="114"/>
        <end position="127"/>
    </location>
</feature>
<dbReference type="Proteomes" id="UP000664132">
    <property type="component" value="Unassembled WGS sequence"/>
</dbReference>
<sequence>MASMNSPFVDPEVDKTLPPLPATLSRRQESRIMSSQPVTSYQPSNNLRVQNSFADPLVEDKSKSASPATSSVPDSSSPGAGSGTQGTIPHARVAARDLTSEMASDSLPVDLKPSSAMSTASSAPFSSRTGTTTLISSTHGGAISSIADRNAFAETRAPARVQDRGQAGNGTGPSTPLPKSIDTPIYNYYTLPVVLSDRPGLTPSLDSSIAPTPPPKSPLGRLGPLGSNRWNSVTAISDRISLKLHLQSSDPINSLAARQAVALESAQRQYALLAIERARASTSQTNVNEPHLHPSLSVTRLAADLVRAYDEKNRYRSYIAVLTCSPFWIGVVWFHCGLLSTVASVSVLITEKQHGSEIKMGKGEVFWLIASLAVMVVGGFVVVSLWLKKRRVGFIGGAQSILRRLGCDEVGLLDRAVVRDVEMGRMEADADADGKGEHIGSAPSPDQSLRQRPRGPIPSPDSFRSVRTGDPRWQPMYSQPQQIKKTLSWETIGDTPVRRGAYGLHKHSNLARDYNEQRSNATLRMTQPKQKNHQLASSSRQPSAHDQHFNDQNCRYKGQTPPVSRGQAGFENQALTRSDIRWPLRSLPDARPFVNIHPEYPSYQDHSSTSHQGLQQQYPTKPSRNHCVASSSSTRPSANSNTINTEPHKHLRIGTESRVEVVSPLSSLTQIAHKVSQSSLPPQNHSEYIHNHRVASEGRIQVLTNGKRRVKVKEQARGRSLGEVVREKMAKLKEAGMESDLEPALPPISPLRERQIFIIGNDTPDRTPEKNTGSSPFETSGQTPVKDPQSSPLERKD</sequence>
<dbReference type="OrthoDB" id="3555724at2759"/>
<feature type="region of interest" description="Disordered" evidence="1">
    <location>
        <begin position="596"/>
        <end position="650"/>
    </location>
</feature>
<evidence type="ECO:0000256" key="1">
    <source>
        <dbReference type="SAM" id="MobiDB-lite"/>
    </source>
</evidence>
<keyword evidence="2" id="KW-0472">Membrane</keyword>
<feature type="compositionally biased region" description="Polar residues" evidence="1">
    <location>
        <begin position="604"/>
        <end position="622"/>
    </location>
</feature>
<feature type="region of interest" description="Disordered" evidence="1">
    <location>
        <begin position="157"/>
        <end position="179"/>
    </location>
</feature>
<accession>A0A8H7WHH4</accession>
<feature type="compositionally biased region" description="Polar residues" evidence="1">
    <location>
        <begin position="524"/>
        <end position="542"/>
    </location>
</feature>
<reference evidence="3" key="1">
    <citation type="submission" date="2021-02" db="EMBL/GenBank/DDBJ databases">
        <title>Genome sequence Cadophora malorum strain M34.</title>
        <authorList>
            <person name="Stefanovic E."/>
            <person name="Vu D."/>
            <person name="Scully C."/>
            <person name="Dijksterhuis J."/>
            <person name="Roader J."/>
            <person name="Houbraken J."/>
        </authorList>
    </citation>
    <scope>NUCLEOTIDE SEQUENCE</scope>
    <source>
        <strain evidence="3">M34</strain>
    </source>
</reference>
<feature type="transmembrane region" description="Helical" evidence="2">
    <location>
        <begin position="365"/>
        <end position="387"/>
    </location>
</feature>
<dbReference type="AlphaFoldDB" id="A0A8H7WHH4"/>
<keyword evidence="2" id="KW-1133">Transmembrane helix</keyword>
<feature type="region of interest" description="Disordered" evidence="1">
    <location>
        <begin position="427"/>
        <end position="490"/>
    </location>
</feature>
<gene>
    <name evidence="3" type="ORF">IFR04_001976</name>
</gene>
<keyword evidence="4" id="KW-1185">Reference proteome</keyword>
<feature type="region of interest" description="Disordered" evidence="1">
    <location>
        <begin position="524"/>
        <end position="567"/>
    </location>
</feature>
<evidence type="ECO:0000313" key="4">
    <source>
        <dbReference type="Proteomes" id="UP000664132"/>
    </source>
</evidence>
<feature type="region of interest" description="Disordered" evidence="1">
    <location>
        <begin position="204"/>
        <end position="224"/>
    </location>
</feature>
<evidence type="ECO:0000313" key="3">
    <source>
        <dbReference type="EMBL" id="KAG4424816.1"/>
    </source>
</evidence>
<dbReference type="EMBL" id="JAFJYH010000016">
    <property type="protein sequence ID" value="KAG4424816.1"/>
    <property type="molecule type" value="Genomic_DNA"/>
</dbReference>
<feature type="transmembrane region" description="Helical" evidence="2">
    <location>
        <begin position="327"/>
        <end position="349"/>
    </location>
</feature>
<protein>
    <submittedName>
        <fullName evidence="3">Uncharacterized protein</fullName>
    </submittedName>
</protein>
<feature type="compositionally biased region" description="Polar residues" evidence="1">
    <location>
        <begin position="476"/>
        <end position="489"/>
    </location>
</feature>
<comment type="caution">
    <text evidence="3">The sequence shown here is derived from an EMBL/GenBank/DDBJ whole genome shotgun (WGS) entry which is preliminary data.</text>
</comment>
<feature type="region of interest" description="Disordered" evidence="1">
    <location>
        <begin position="759"/>
        <end position="797"/>
    </location>
</feature>
<proteinExistence type="predicted"/>
<feature type="compositionally biased region" description="Polar residues" evidence="1">
    <location>
        <begin position="31"/>
        <end position="53"/>
    </location>
</feature>